<comment type="caution">
    <text evidence="2">The sequence shown here is derived from an EMBL/GenBank/DDBJ whole genome shotgun (WGS) entry which is preliminary data.</text>
</comment>
<dbReference type="EMBL" id="QGKX02000088">
    <property type="protein sequence ID" value="KAF3587484.1"/>
    <property type="molecule type" value="Genomic_DNA"/>
</dbReference>
<evidence type="ECO:0000313" key="3">
    <source>
        <dbReference type="Proteomes" id="UP000712600"/>
    </source>
</evidence>
<dbReference type="PANTHER" id="PTHR37195">
    <property type="entry name" value="OS01G0332900 PROTEIN"/>
    <property type="match status" value="1"/>
</dbReference>
<accession>A0A8S9S6F4</accession>
<feature type="region of interest" description="Disordered" evidence="1">
    <location>
        <begin position="1"/>
        <end position="136"/>
    </location>
</feature>
<evidence type="ECO:0000313" key="2">
    <source>
        <dbReference type="EMBL" id="KAF3587484.1"/>
    </source>
</evidence>
<proteinExistence type="predicted"/>
<feature type="compositionally biased region" description="Acidic residues" evidence="1">
    <location>
        <begin position="15"/>
        <end position="56"/>
    </location>
</feature>
<dbReference type="AlphaFoldDB" id="A0A8S9S6F4"/>
<organism evidence="2 3">
    <name type="scientific">Brassica cretica</name>
    <name type="common">Mustard</name>
    <dbReference type="NCBI Taxonomy" id="69181"/>
    <lineage>
        <taxon>Eukaryota</taxon>
        <taxon>Viridiplantae</taxon>
        <taxon>Streptophyta</taxon>
        <taxon>Embryophyta</taxon>
        <taxon>Tracheophyta</taxon>
        <taxon>Spermatophyta</taxon>
        <taxon>Magnoliopsida</taxon>
        <taxon>eudicotyledons</taxon>
        <taxon>Gunneridae</taxon>
        <taxon>Pentapetalae</taxon>
        <taxon>rosids</taxon>
        <taxon>malvids</taxon>
        <taxon>Brassicales</taxon>
        <taxon>Brassicaceae</taxon>
        <taxon>Brassiceae</taxon>
        <taxon>Brassica</taxon>
    </lineage>
</organism>
<protein>
    <submittedName>
        <fullName evidence="2">Uncharacterized protein</fullName>
    </submittedName>
</protein>
<feature type="compositionally biased region" description="Basic and acidic residues" evidence="1">
    <location>
        <begin position="127"/>
        <end position="136"/>
    </location>
</feature>
<sequence length="136" mass="15566">MIKKITKETNVQVISDDDIEVKETNEGGEEVTRDEDENDDEDEDDNEEVESEEDLGTEYLVKPVGEDEDEEYASDFEPKENNVEEEIDEDDDVDDDGCNLYAGKSEPLLKRKRVGKDQSEEGDVAADDIRPAKRWF</sequence>
<reference evidence="2" key="1">
    <citation type="submission" date="2019-12" db="EMBL/GenBank/DDBJ databases">
        <title>Genome sequencing and annotation of Brassica cretica.</title>
        <authorList>
            <person name="Studholme D.J."/>
            <person name="Sarris P."/>
        </authorList>
    </citation>
    <scope>NUCLEOTIDE SEQUENCE</scope>
    <source>
        <strain evidence="2">PFS-109/04</strain>
        <tissue evidence="2">Leaf</tissue>
    </source>
</reference>
<dbReference type="PANTHER" id="PTHR37195:SF2">
    <property type="entry name" value="NUCLEOLIN-LIKE"/>
    <property type="match status" value="1"/>
</dbReference>
<dbReference type="Proteomes" id="UP000712600">
    <property type="component" value="Unassembled WGS sequence"/>
</dbReference>
<feature type="compositionally biased region" description="Acidic residues" evidence="1">
    <location>
        <begin position="83"/>
        <end position="97"/>
    </location>
</feature>
<name>A0A8S9S6F4_BRACR</name>
<evidence type="ECO:0000256" key="1">
    <source>
        <dbReference type="SAM" id="MobiDB-lite"/>
    </source>
</evidence>
<gene>
    <name evidence="2" type="ORF">F2Q69_00031384</name>
</gene>